<feature type="compositionally biased region" description="Basic and acidic residues" evidence="2">
    <location>
        <begin position="900"/>
        <end position="911"/>
    </location>
</feature>
<feature type="compositionally biased region" description="Polar residues" evidence="2">
    <location>
        <begin position="249"/>
        <end position="259"/>
    </location>
</feature>
<feature type="compositionally biased region" description="Low complexity" evidence="2">
    <location>
        <begin position="10"/>
        <end position="27"/>
    </location>
</feature>
<reference evidence="3 4" key="1">
    <citation type="submission" date="2014-03" db="EMBL/GenBank/DDBJ databases">
        <authorList>
            <person name="Sibley D."/>
            <person name="Venepally P."/>
            <person name="Karamycheva S."/>
            <person name="Hadjithomas M."/>
            <person name="Khan A."/>
            <person name="Brunk B."/>
            <person name="Roos D."/>
            <person name="Caler E."/>
            <person name="Lorenzi H."/>
        </authorList>
    </citation>
    <scope>NUCLEOTIDE SEQUENCE [LARGE SCALE GENOMIC DNA]</scope>
    <source>
        <strain evidence="4">p89</strain>
    </source>
</reference>
<feature type="compositionally biased region" description="Basic and acidic residues" evidence="2">
    <location>
        <begin position="1411"/>
        <end position="1421"/>
    </location>
</feature>
<evidence type="ECO:0000313" key="3">
    <source>
        <dbReference type="EMBL" id="KFG34228.1"/>
    </source>
</evidence>
<feature type="compositionally biased region" description="Low complexity" evidence="2">
    <location>
        <begin position="1297"/>
        <end position="1307"/>
    </location>
</feature>
<feature type="region of interest" description="Disordered" evidence="2">
    <location>
        <begin position="208"/>
        <end position="271"/>
    </location>
</feature>
<feature type="region of interest" description="Disordered" evidence="2">
    <location>
        <begin position="900"/>
        <end position="928"/>
    </location>
</feature>
<feature type="region of interest" description="Disordered" evidence="2">
    <location>
        <begin position="1101"/>
        <end position="1188"/>
    </location>
</feature>
<accession>A0A086JQ10</accession>
<feature type="region of interest" description="Disordered" evidence="2">
    <location>
        <begin position="1036"/>
        <end position="1080"/>
    </location>
</feature>
<feature type="compositionally biased region" description="Low complexity" evidence="2">
    <location>
        <begin position="1267"/>
        <end position="1278"/>
    </location>
</feature>
<feature type="compositionally biased region" description="Low complexity" evidence="2">
    <location>
        <begin position="224"/>
        <end position="240"/>
    </location>
</feature>
<feature type="compositionally biased region" description="Basic and acidic residues" evidence="2">
    <location>
        <begin position="1508"/>
        <end position="1530"/>
    </location>
</feature>
<dbReference type="OrthoDB" id="333634at2759"/>
<feature type="compositionally biased region" description="Basic and acidic residues" evidence="2">
    <location>
        <begin position="2032"/>
        <end position="2044"/>
    </location>
</feature>
<feature type="region of interest" description="Disordered" evidence="2">
    <location>
        <begin position="1502"/>
        <end position="1535"/>
    </location>
</feature>
<dbReference type="EMBL" id="AEYI02001690">
    <property type="protein sequence ID" value="KFG34228.1"/>
    <property type="molecule type" value="Genomic_DNA"/>
</dbReference>
<dbReference type="VEuPathDB" id="ToxoDB:TGP89_243330"/>
<feature type="coiled-coil region" evidence="1">
    <location>
        <begin position="691"/>
        <end position="718"/>
    </location>
</feature>
<organism evidence="3 4">
    <name type="scientific">Toxoplasma gondii p89</name>
    <dbReference type="NCBI Taxonomy" id="943119"/>
    <lineage>
        <taxon>Eukaryota</taxon>
        <taxon>Sar</taxon>
        <taxon>Alveolata</taxon>
        <taxon>Apicomplexa</taxon>
        <taxon>Conoidasida</taxon>
        <taxon>Coccidia</taxon>
        <taxon>Eucoccidiorida</taxon>
        <taxon>Eimeriorina</taxon>
        <taxon>Sarcocystidae</taxon>
        <taxon>Toxoplasma</taxon>
    </lineage>
</organism>
<feature type="compositionally biased region" description="Basic and acidic residues" evidence="2">
    <location>
        <begin position="2233"/>
        <end position="2246"/>
    </location>
</feature>
<feature type="compositionally biased region" description="Polar residues" evidence="2">
    <location>
        <begin position="130"/>
        <end position="145"/>
    </location>
</feature>
<feature type="region of interest" description="Disordered" evidence="2">
    <location>
        <begin position="2367"/>
        <end position="2392"/>
    </location>
</feature>
<feature type="region of interest" description="Disordered" evidence="2">
    <location>
        <begin position="1248"/>
        <end position="1307"/>
    </location>
</feature>
<feature type="region of interest" description="Disordered" evidence="2">
    <location>
        <begin position="2015"/>
        <end position="2053"/>
    </location>
</feature>
<protein>
    <submittedName>
        <fullName evidence="3">Uncharacterized protein</fullName>
    </submittedName>
</protein>
<feature type="compositionally biased region" description="Basic residues" evidence="2">
    <location>
        <begin position="1450"/>
        <end position="1463"/>
    </location>
</feature>
<gene>
    <name evidence="3" type="ORF">TGP89_243330</name>
</gene>
<feature type="region of interest" description="Disordered" evidence="2">
    <location>
        <begin position="564"/>
        <end position="609"/>
    </location>
</feature>
<feature type="compositionally biased region" description="Basic and acidic residues" evidence="2">
    <location>
        <begin position="519"/>
        <end position="534"/>
    </location>
</feature>
<feature type="region of interest" description="Disordered" evidence="2">
    <location>
        <begin position="1411"/>
        <end position="1476"/>
    </location>
</feature>
<feature type="compositionally biased region" description="Polar residues" evidence="2">
    <location>
        <begin position="1423"/>
        <end position="1433"/>
    </location>
</feature>
<dbReference type="Proteomes" id="UP000028828">
    <property type="component" value="Unassembled WGS sequence"/>
</dbReference>
<name>A0A086JQ10_TOXGO</name>
<sequence>MECHRPRTVSSSPAFLSRSFSSSSPKGSGHDKHQPPVQPLDLTVLSRVAQAAASKTCSLSHVTQTQRSARDRPIYRRVVARIASEARNESATNRSDSATFPASPFSVVGVHAEAGIGVSRLSSPVGGSCDPSTRQHTRQLSQQKCNLHRPGDETKSLPSSSSPVGVTRVYKCSEASKIPLGSSAAIETKLPRTNGETTTRLTGRNLVRVPSTGVHGPASPNHLPASRISSSPSEPLSVRPTPRALLASGQITTPPSATTEVPGGSPKRWAAWTNRQSPLPFVSPRNAEFSGSVVITSGGNPGGWSVCTARSNSAETCGALTRAFRRGTRHPLTQTESGGRNSRSKHTTCHNVDSLHMSAPRVRTEDAAGDDPHEAKKRFVDPATYTRLPPEVWVYKYQPPVGLSSSEADTSVVKQRGSAVVDDYEGLGRSTCDSGGIPPSDPGHIGKEIAFPLEYPHGHQQADFLCSSIPTLLRVYHVPTLFSLKNGLSGTSKFPWPPPPSEMKVETLQVAPLGENESPADRADNGDRNTVDCHDVFLPSWQPHISPAEGSPSTPEVAVTLRQPKVLSGTHRSRSRGNAAPSQSPREAEDASRSLSVSSPPASPPNGFLARGLQAVHKGRSQQKWWRGLTQAMDVALSELCRQLKLFAPFHASCVDKLRQSLAAYGEIYDASVAEIFSELQTALLEIYKAEVSLRREARQTSRRLEVLEEKAQEADELRRMLDIHTYLFGLQELDALSVCQAEEEATAADLQWERLLEHLELIHLNRSDAVSAETWVTRSTGEWNDAELSNPSRQIFSCVCPVSATLLPHQTFLRGELDSAGYVKLFRVRLPPGRWTIGLAITCSAPIDVSLLMLLAKRRHCAVNQEEGRRSFRPLPDERGGSQTEVLRDICLSIEKPSVREMSSRSERPAVRRSSPHRNSAAASRLPIPSLDPSLTLLSATPPEWNAFASVYVHPKEPQILHVRTPPGGTPDGGWLLLRVQSTLENRRLLERPSENYANALNAVSCLSPQFPDDSLLTPDPNAVSKCAERGRFAAALSEPEKSSAPRTKHTGDSPCFTRVYGGGRASNGSVEKGHEMRRYRGKKTKFSVSVHSVFLHPALATQEREGEESLERRRSSYGLSEKDTERNKGVGENPTESLSRSVSFVPEDQDVALEDTPNVEHEPRGDEEMVRDSNDHSSTLLDPPIRPWSVPTGRIIPRMKCRRNVCVQTVKSSLLRGTLRSLREGPRPPPVPQFCMCEESSSASLPRLSSVENAPLSPQRGPHNSSPYCSPCPSSPLGRPAADSSCSSVPPPRHSPLSTSSSSTFPAPLSAEFSTTLCASCREPAGKNLRFYAPSFPLLKVLLDDTPVPLGDFSSLLYPPSCVHGESGAAATPPGVLSGSRFVRWPPQLLVETAWIVLVHRSRERRFVREGRRAREKQRNACRSSKQTLCSETRGAPSDNARPESGRKGRRRKPGHRAARRRSPEGRSVQGFSCLDRDSGVSATSIDAAFGSLDSRSRTNCVKRKTASDEETKLEENLERRKGRKAPDQEMCCRPNSGVSALLSCPGGLASEERAREGEGVEKQRLENNRLDIEGEKRGEDQRHFTAFSRAEQQGWDDREGASDREEDSLATFTFTFFLRRFGVAFLAHRALHSFLLSLLFYAPLLTPVSPTQQRNASCRKNTRPCHPSTFDFELGVSSGPENSPFSGPLRKHRTVQEAHLCPSVSPDFSTVSNHHHRQQVELDSRIRGFLPLFSARLFGRLTGLLSASNDTRPFRQSLEDFLCLAVEALLAQIEVDQAACMANQSSAEICENTGPVVCATASNSRLKQHLSPQTSLPSSRLAISSQGQLRTATTCGRRKDTLNPDDVSTDKGEGLCLAVSHAAAKQIVDRVFYEDGTKEYRLAALQALDSHRLAALATVQATRRPALRTRWERGFSSHLLAFSLPFPSSPFLALGPEPQPALSEGKPADAAFVVDGLVHFLCTEAAELLHESHSDIRRVCFSKMLPAREAPTDTKQFSESRSVAEGTRVSFAAEDKKKKSSGRPSGLEGLERCRDGDRETAEEMNTGGNVAPTEMRFFSASCANKGKAEGREERVGREALDRINEWLVSADRYKPLYADIENSTGSEERRDTTARMDPRLLPGSLVKAFAARPFIKKLDYIDRKEALLAAKELDFAATEKSASAAVLLAKIYPLLRDLLGVFSDSQLPAPSCYTLRSPLYESSLFPGFSQPLRGSCGSSFTPRRGRLSLRTRERTETGRDQNSRLDSNLVNHQDSEALQEILRSVWTGLEKAAVLTVEFMEQARTEYNAHALIRMRHRPSAKEALGELARLYRDQVDRLFILSVGSNAFSKALQNNHVREQLRSLYRQSLDLERQQLELHDALHEVPETGENGDERRQTRDRIRRAEAA</sequence>
<feature type="region of interest" description="Disordered" evidence="2">
    <location>
        <begin position="515"/>
        <end position="534"/>
    </location>
</feature>
<evidence type="ECO:0000313" key="4">
    <source>
        <dbReference type="Proteomes" id="UP000028828"/>
    </source>
</evidence>
<evidence type="ECO:0000256" key="2">
    <source>
        <dbReference type="SAM" id="MobiDB-lite"/>
    </source>
</evidence>
<proteinExistence type="predicted"/>
<feature type="region of interest" description="Disordered" evidence="2">
    <location>
        <begin position="1"/>
        <end position="39"/>
    </location>
</feature>
<comment type="caution">
    <text evidence="3">The sequence shown here is derived from an EMBL/GenBank/DDBJ whole genome shotgun (WGS) entry which is preliminary data.</text>
</comment>
<feature type="compositionally biased region" description="Basic and acidic residues" evidence="2">
    <location>
        <begin position="1104"/>
        <end position="1131"/>
    </location>
</feature>
<keyword evidence="1" id="KW-0175">Coiled coil</keyword>
<feature type="region of interest" description="Disordered" evidence="2">
    <location>
        <begin position="2219"/>
        <end position="2249"/>
    </location>
</feature>
<feature type="region of interest" description="Disordered" evidence="2">
    <location>
        <begin position="121"/>
        <end position="165"/>
    </location>
</feature>
<evidence type="ECO:0000256" key="1">
    <source>
        <dbReference type="SAM" id="Coils"/>
    </source>
</evidence>
<feature type="compositionally biased region" description="Basic and acidic residues" evidence="2">
    <location>
        <begin position="1160"/>
        <end position="1177"/>
    </location>
</feature>